<dbReference type="EMBL" id="GBRH01256012">
    <property type="protein sequence ID" value="JAD41883.1"/>
    <property type="molecule type" value="Transcribed_RNA"/>
</dbReference>
<evidence type="ECO:0000256" key="1">
    <source>
        <dbReference type="SAM" id="MobiDB-lite"/>
    </source>
</evidence>
<reference evidence="2" key="1">
    <citation type="submission" date="2014-09" db="EMBL/GenBank/DDBJ databases">
        <authorList>
            <person name="Magalhaes I.L.F."/>
            <person name="Oliveira U."/>
            <person name="Santos F.R."/>
            <person name="Vidigal T.H.D.A."/>
            <person name="Brescovit A.D."/>
            <person name="Santos A.J."/>
        </authorList>
    </citation>
    <scope>NUCLEOTIDE SEQUENCE</scope>
    <source>
        <tissue evidence="2">Shoot tissue taken approximately 20 cm above the soil surface</tissue>
    </source>
</reference>
<evidence type="ECO:0000313" key="2">
    <source>
        <dbReference type="EMBL" id="JAD41883.1"/>
    </source>
</evidence>
<sequence>MGDGEPFPPPSWPAPGALTLGPARDSSYLMTSGGEAPSLDGISTV</sequence>
<protein>
    <submittedName>
        <fullName evidence="2">Uncharacterized protein</fullName>
    </submittedName>
</protein>
<organism evidence="2">
    <name type="scientific">Arundo donax</name>
    <name type="common">Giant reed</name>
    <name type="synonym">Donax arundinaceus</name>
    <dbReference type="NCBI Taxonomy" id="35708"/>
    <lineage>
        <taxon>Eukaryota</taxon>
        <taxon>Viridiplantae</taxon>
        <taxon>Streptophyta</taxon>
        <taxon>Embryophyta</taxon>
        <taxon>Tracheophyta</taxon>
        <taxon>Spermatophyta</taxon>
        <taxon>Magnoliopsida</taxon>
        <taxon>Liliopsida</taxon>
        <taxon>Poales</taxon>
        <taxon>Poaceae</taxon>
        <taxon>PACMAD clade</taxon>
        <taxon>Arundinoideae</taxon>
        <taxon>Arundineae</taxon>
        <taxon>Arundo</taxon>
    </lineage>
</organism>
<proteinExistence type="predicted"/>
<accession>A0A0A8ZVY2</accession>
<name>A0A0A8ZVY2_ARUDO</name>
<dbReference type="AlphaFoldDB" id="A0A0A8ZVY2"/>
<reference evidence="2" key="2">
    <citation type="journal article" date="2015" name="Data Brief">
        <title>Shoot transcriptome of the giant reed, Arundo donax.</title>
        <authorList>
            <person name="Barrero R.A."/>
            <person name="Guerrero F.D."/>
            <person name="Moolhuijzen P."/>
            <person name="Goolsby J.A."/>
            <person name="Tidwell J."/>
            <person name="Bellgard S.E."/>
            <person name="Bellgard M.I."/>
        </authorList>
    </citation>
    <scope>NUCLEOTIDE SEQUENCE</scope>
    <source>
        <tissue evidence="2">Shoot tissue taken approximately 20 cm above the soil surface</tissue>
    </source>
</reference>
<feature type="compositionally biased region" description="Pro residues" evidence="1">
    <location>
        <begin position="1"/>
        <end position="13"/>
    </location>
</feature>
<feature type="region of interest" description="Disordered" evidence="1">
    <location>
        <begin position="1"/>
        <end position="45"/>
    </location>
</feature>